<dbReference type="SUPFAM" id="SSF47699">
    <property type="entry name" value="Bifunctional inhibitor/lipid-transfer protein/seed storage 2S albumin"/>
    <property type="match status" value="1"/>
</dbReference>
<dbReference type="InterPro" id="IPR043325">
    <property type="entry name" value="LTSS"/>
</dbReference>
<keyword evidence="3" id="KW-1015">Disulfide bond</keyword>
<dbReference type="Gene3D" id="1.10.110.10">
    <property type="entry name" value="Plant lipid-transfer and hydrophobic proteins"/>
    <property type="match status" value="1"/>
</dbReference>
<evidence type="ECO:0000259" key="5">
    <source>
        <dbReference type="Pfam" id="PF14368"/>
    </source>
</evidence>
<evidence type="ECO:0000256" key="4">
    <source>
        <dbReference type="ARBA" id="ARBA00023180"/>
    </source>
</evidence>
<dbReference type="InterPro" id="IPR036312">
    <property type="entry name" value="Bifun_inhib/LTP/seed_sf"/>
</dbReference>
<evidence type="ECO:0000313" key="7">
    <source>
        <dbReference type="Proteomes" id="UP000825935"/>
    </source>
</evidence>
<comment type="similarity">
    <text evidence="1">Belongs to the plant LTP family.</text>
</comment>
<keyword evidence="2" id="KW-0732">Signal</keyword>
<evidence type="ECO:0000256" key="1">
    <source>
        <dbReference type="ARBA" id="ARBA00009748"/>
    </source>
</evidence>
<reference evidence="6" key="1">
    <citation type="submission" date="2021-08" db="EMBL/GenBank/DDBJ databases">
        <title>WGS assembly of Ceratopteris richardii.</title>
        <authorList>
            <person name="Marchant D.B."/>
            <person name="Chen G."/>
            <person name="Jenkins J."/>
            <person name="Shu S."/>
            <person name="Leebens-Mack J."/>
            <person name="Grimwood J."/>
            <person name="Schmutz J."/>
            <person name="Soltis P."/>
            <person name="Soltis D."/>
            <person name="Chen Z.-H."/>
        </authorList>
    </citation>
    <scope>NUCLEOTIDE SEQUENCE</scope>
    <source>
        <strain evidence="6">Whitten #5841</strain>
        <tissue evidence="6">Leaf</tissue>
    </source>
</reference>
<organism evidence="6 7">
    <name type="scientific">Ceratopteris richardii</name>
    <name type="common">Triangle waterfern</name>
    <dbReference type="NCBI Taxonomy" id="49495"/>
    <lineage>
        <taxon>Eukaryota</taxon>
        <taxon>Viridiplantae</taxon>
        <taxon>Streptophyta</taxon>
        <taxon>Embryophyta</taxon>
        <taxon>Tracheophyta</taxon>
        <taxon>Polypodiopsida</taxon>
        <taxon>Polypodiidae</taxon>
        <taxon>Polypodiales</taxon>
        <taxon>Pteridineae</taxon>
        <taxon>Pteridaceae</taxon>
        <taxon>Parkerioideae</taxon>
        <taxon>Ceratopteris</taxon>
    </lineage>
</organism>
<evidence type="ECO:0000256" key="2">
    <source>
        <dbReference type="ARBA" id="ARBA00022729"/>
    </source>
</evidence>
<dbReference type="InterPro" id="IPR016140">
    <property type="entry name" value="Bifunc_inhib/LTP/seed_store"/>
</dbReference>
<dbReference type="Proteomes" id="UP000825935">
    <property type="component" value="Chromosome 1"/>
</dbReference>
<gene>
    <name evidence="6" type="ORF">KP509_01G102400</name>
</gene>
<name>A0A8T2VNQ7_CERRI</name>
<dbReference type="EMBL" id="CM035406">
    <property type="protein sequence ID" value="KAH7447346.1"/>
    <property type="molecule type" value="Genomic_DNA"/>
</dbReference>
<keyword evidence="7" id="KW-1185">Reference proteome</keyword>
<dbReference type="Pfam" id="PF14368">
    <property type="entry name" value="LTP_2"/>
    <property type="match status" value="1"/>
</dbReference>
<dbReference type="PANTHER" id="PTHR33044">
    <property type="entry name" value="BIFUNCTIONAL INHIBITOR/LIPID-TRANSFER PROTEIN/SEED STORAGE 2S ALBUMIN SUPERFAMILY PROTEIN-RELATED"/>
    <property type="match status" value="1"/>
</dbReference>
<evidence type="ECO:0000256" key="3">
    <source>
        <dbReference type="ARBA" id="ARBA00023157"/>
    </source>
</evidence>
<dbReference type="CDD" id="cd00010">
    <property type="entry name" value="AAI_LTSS"/>
    <property type="match status" value="1"/>
</dbReference>
<sequence length="292" mass="32045">MAPTLHRQEVVLASCHRCSQSQLFVFSAYIQVISTHRTRGSQTHGDRCLLLCLSSACARARTWRVHNHALTHENIRVLQFPRSMLYFLLESRIAQASFCSQYSDGSSSRVFAEAGDRSFVARDGHRNGPSSCSDDMRFNHRDLDSSKSPATTITSTDIRRFINIGSSGVHDNDGENNFRVLMRTLLDAGYGAIIRADIPSVNECIPLLESLFVCLPYAQGKDAVPPPNCCLNLDNVFKTQKACLCELIAAGFNGSQSNVSSLIPPFNVTLALQMPQACSVPADPSECPEVSS</sequence>
<proteinExistence type="inferred from homology"/>
<dbReference type="AlphaFoldDB" id="A0A8T2VNQ7"/>
<keyword evidence="4" id="KW-0325">Glycoprotein</keyword>
<evidence type="ECO:0000313" key="6">
    <source>
        <dbReference type="EMBL" id="KAH7447346.1"/>
    </source>
</evidence>
<dbReference type="OrthoDB" id="1938537at2759"/>
<accession>A0A8T2VNQ7</accession>
<comment type="caution">
    <text evidence="6">The sequence shown here is derived from an EMBL/GenBank/DDBJ whole genome shotgun (WGS) entry which is preliminary data.</text>
</comment>
<feature type="domain" description="Bifunctional inhibitor/plant lipid transfer protein/seed storage helical" evidence="5">
    <location>
        <begin position="196"/>
        <end position="287"/>
    </location>
</feature>
<protein>
    <recommendedName>
        <fullName evidence="5">Bifunctional inhibitor/plant lipid transfer protein/seed storage helical domain-containing protein</fullName>
    </recommendedName>
</protein>